<dbReference type="SUPFAM" id="SSF56436">
    <property type="entry name" value="C-type lectin-like"/>
    <property type="match status" value="1"/>
</dbReference>
<dbReference type="RefSeq" id="XP_017025439.1">
    <property type="nucleotide sequence ID" value="XM_017169950.1"/>
</dbReference>
<dbReference type="RefSeq" id="XP_017025441.1">
    <property type="nucleotide sequence ID" value="XM_017169952.1"/>
</dbReference>
<protein>
    <submittedName>
        <fullName evidence="4 5">Lactose-binding lectin l-2-like</fullName>
    </submittedName>
</protein>
<dbReference type="OrthoDB" id="7357196at2759"/>
<dbReference type="AlphaFoldDB" id="A0A6P4IRJ3"/>
<dbReference type="Gene3D" id="3.10.100.10">
    <property type="entry name" value="Mannose-Binding Protein A, subunit A"/>
    <property type="match status" value="1"/>
</dbReference>
<gene>
    <name evidence="4 5" type="primary">LOC108076910</name>
</gene>
<dbReference type="Proteomes" id="UP001652661">
    <property type="component" value="Chromosome 2L"/>
</dbReference>
<proteinExistence type="predicted"/>
<dbReference type="PROSITE" id="PS50041">
    <property type="entry name" value="C_TYPE_LECTIN_2"/>
    <property type="match status" value="1"/>
</dbReference>
<keyword evidence="3" id="KW-1185">Reference proteome</keyword>
<keyword evidence="1" id="KW-0732">Signal</keyword>
<dbReference type="InterPro" id="IPR016186">
    <property type="entry name" value="C-type_lectin-like/link_sf"/>
</dbReference>
<dbReference type="PANTHER" id="PTHR22803">
    <property type="entry name" value="MANNOSE, PHOSPHOLIPASE, LECTIN RECEPTOR RELATED"/>
    <property type="match status" value="1"/>
</dbReference>
<dbReference type="GeneID" id="108076910"/>
<reference evidence="5" key="1">
    <citation type="submission" date="2025-04" db="UniProtKB">
        <authorList>
            <consortium name="RefSeq"/>
        </authorList>
    </citation>
    <scope>IDENTIFICATION</scope>
    <source>
        <strain evidence="3">14028-0561.14</strain>
    </source>
</reference>
<feature type="chain" id="PRO_5044647424" evidence="1">
    <location>
        <begin position="22"/>
        <end position="178"/>
    </location>
</feature>
<reference evidence="3" key="2">
    <citation type="submission" date="2025-05" db="UniProtKB">
        <authorList>
            <consortium name="RefSeq"/>
        </authorList>
    </citation>
    <scope>NUCLEOTIDE SEQUENCE [LARGE SCALE GENOMIC DNA]</scope>
    <source>
        <strain evidence="3">14028-0561.14</strain>
    </source>
</reference>
<evidence type="ECO:0000313" key="5">
    <source>
        <dbReference type="RefSeq" id="XP_017025441.1"/>
    </source>
</evidence>
<dbReference type="InterPro" id="IPR016187">
    <property type="entry name" value="CTDL_fold"/>
</dbReference>
<accession>A0A6P4IRJ3</accession>
<organism evidence="3 5">
    <name type="scientific">Drosophila kikkawai</name>
    <name type="common">Fruit fly</name>
    <dbReference type="NCBI Taxonomy" id="30033"/>
    <lineage>
        <taxon>Eukaryota</taxon>
        <taxon>Metazoa</taxon>
        <taxon>Ecdysozoa</taxon>
        <taxon>Arthropoda</taxon>
        <taxon>Hexapoda</taxon>
        <taxon>Insecta</taxon>
        <taxon>Pterygota</taxon>
        <taxon>Neoptera</taxon>
        <taxon>Endopterygota</taxon>
        <taxon>Diptera</taxon>
        <taxon>Brachycera</taxon>
        <taxon>Muscomorpha</taxon>
        <taxon>Ephydroidea</taxon>
        <taxon>Drosophilidae</taxon>
        <taxon>Drosophila</taxon>
        <taxon>Sophophora</taxon>
    </lineage>
</organism>
<evidence type="ECO:0000256" key="1">
    <source>
        <dbReference type="SAM" id="SignalP"/>
    </source>
</evidence>
<feature type="domain" description="C-type lectin" evidence="2">
    <location>
        <begin position="31"/>
        <end position="157"/>
    </location>
</feature>
<dbReference type="CDD" id="cd00037">
    <property type="entry name" value="CLECT"/>
    <property type="match status" value="1"/>
</dbReference>
<dbReference type="InterPro" id="IPR050111">
    <property type="entry name" value="C-type_lectin/snaclec_domain"/>
</dbReference>
<evidence type="ECO:0000259" key="2">
    <source>
        <dbReference type="PROSITE" id="PS50041"/>
    </source>
</evidence>
<name>A0A6P4IRJ3_DROKI</name>
<dbReference type="SMART" id="SM00034">
    <property type="entry name" value="CLECT"/>
    <property type="match status" value="1"/>
</dbReference>
<dbReference type="Pfam" id="PF00059">
    <property type="entry name" value="Lectin_C"/>
    <property type="match status" value="1"/>
</dbReference>
<feature type="signal peptide" evidence="1">
    <location>
        <begin position="1"/>
        <end position="21"/>
    </location>
</feature>
<evidence type="ECO:0000313" key="4">
    <source>
        <dbReference type="RefSeq" id="XP_017025439.1"/>
    </source>
</evidence>
<sequence length="178" mass="20179">MAVTRPLFVCVVLALVLGIQAKNCPAPFTSVGNKCYYVSLTKENWHAADRTCRKFGGDLAVFENDQDKTLTTEYLKSLGLPFTDSWRHSVWLGINCLGNRRNFRLSKTGDIATYMPWVPYEPDNSSPEEDCVAFANYNRAFGYIDIECDKLFPVLCESQAADDYLWLKKENSKIIIIA</sequence>
<dbReference type="InterPro" id="IPR001304">
    <property type="entry name" value="C-type_lectin-like"/>
</dbReference>
<evidence type="ECO:0000313" key="3">
    <source>
        <dbReference type="Proteomes" id="UP001652661"/>
    </source>
</evidence>